<feature type="region of interest" description="Disordered" evidence="4">
    <location>
        <begin position="1"/>
        <end position="24"/>
    </location>
</feature>
<evidence type="ECO:0000259" key="5">
    <source>
        <dbReference type="Pfam" id="PF11488"/>
    </source>
</evidence>
<dbReference type="Proteomes" id="UP000253472">
    <property type="component" value="Unassembled WGS sequence"/>
</dbReference>
<dbReference type="STRING" id="5486.A0A367YAJ1"/>
<sequence length="269" mass="29760">MSYDNNNNNNNINPNSQDGYDSYNSYGKDDYYLNSYRGGGYRGRGNRGSFRGHRGSNGYYGGGNYRGSGGGGGYYGGKHRYGGGRGYYHGGRGGGRYSGYHDQGYYGNSGYEDGNENEPLEGQQASSSQQGSQHNEEEGGGSSGQRPGSSGFHRGSFRSGSFRGSYRGRGGHLNGSSSGRPYKEMNFDTVKVKNFNNPWIHILQIDDETTQNKLESGYDELKSVDHGISELQKSKMKLEMSMSLLEKQIDREALHVELTNEKLEEFTYL</sequence>
<keyword evidence="7" id="KW-1185">Reference proteome</keyword>
<gene>
    <name evidence="6" type="primary">LGE1_1</name>
    <name evidence="6" type="ORF">Cantr_09326</name>
</gene>
<feature type="region of interest" description="Disordered" evidence="4">
    <location>
        <begin position="105"/>
        <end position="182"/>
    </location>
</feature>
<evidence type="ECO:0000256" key="1">
    <source>
        <dbReference type="ARBA" id="ARBA00004123"/>
    </source>
</evidence>
<name>A0A367YAJ1_9ASCO</name>
<comment type="subcellular location">
    <subcellularLocation>
        <location evidence="1">Nucleus</location>
    </subcellularLocation>
</comment>
<evidence type="ECO:0000256" key="3">
    <source>
        <dbReference type="ARBA" id="ARBA00023242"/>
    </source>
</evidence>
<evidence type="ECO:0000313" key="7">
    <source>
        <dbReference type="Proteomes" id="UP000253472"/>
    </source>
</evidence>
<feature type="domain" description="Transcription regulator LGE1 helical region" evidence="5">
    <location>
        <begin position="197"/>
        <end position="267"/>
    </location>
</feature>
<feature type="compositionally biased region" description="Low complexity" evidence="4">
    <location>
        <begin position="122"/>
        <end position="133"/>
    </location>
</feature>
<organism evidence="6 7">
    <name type="scientific">Candida viswanathii</name>
    <dbReference type="NCBI Taxonomy" id="5486"/>
    <lineage>
        <taxon>Eukaryota</taxon>
        <taxon>Fungi</taxon>
        <taxon>Dikarya</taxon>
        <taxon>Ascomycota</taxon>
        <taxon>Saccharomycotina</taxon>
        <taxon>Pichiomycetes</taxon>
        <taxon>Debaryomycetaceae</taxon>
        <taxon>Candida/Lodderomyces clade</taxon>
        <taxon>Candida</taxon>
    </lineage>
</organism>
<evidence type="ECO:0000256" key="4">
    <source>
        <dbReference type="SAM" id="MobiDB-lite"/>
    </source>
</evidence>
<feature type="compositionally biased region" description="Low complexity" evidence="4">
    <location>
        <begin position="144"/>
        <end position="165"/>
    </location>
</feature>
<dbReference type="OrthoDB" id="4096471at2759"/>
<proteinExistence type="predicted"/>
<protein>
    <submittedName>
        <fullName evidence="6">Transcriptional regulatory protein LGE1</fullName>
    </submittedName>
</protein>
<dbReference type="Pfam" id="PF11488">
    <property type="entry name" value="Lge1"/>
    <property type="match status" value="1"/>
</dbReference>
<dbReference type="AlphaFoldDB" id="A0A367YAJ1"/>
<comment type="caution">
    <text evidence="6">The sequence shown here is derived from an EMBL/GenBank/DDBJ whole genome shotgun (WGS) entry which is preliminary data.</text>
</comment>
<reference evidence="6 7" key="1">
    <citation type="submission" date="2018-06" db="EMBL/GenBank/DDBJ databases">
        <title>Whole genome sequencing of Candida tropicalis (genome annotated by CSBL at Korea University).</title>
        <authorList>
            <person name="Ahn J."/>
        </authorList>
    </citation>
    <scope>NUCLEOTIDE SEQUENCE [LARGE SCALE GENOMIC DNA]</scope>
    <source>
        <strain evidence="6 7">ATCC 20962</strain>
    </source>
</reference>
<dbReference type="EMBL" id="QLNQ01000025">
    <property type="protein sequence ID" value="RCK62639.1"/>
    <property type="molecule type" value="Genomic_DNA"/>
</dbReference>
<dbReference type="GO" id="GO:0006325">
    <property type="term" value="P:chromatin organization"/>
    <property type="evidence" value="ECO:0007669"/>
    <property type="project" value="UniProtKB-KW"/>
</dbReference>
<evidence type="ECO:0000256" key="2">
    <source>
        <dbReference type="ARBA" id="ARBA00022853"/>
    </source>
</evidence>
<keyword evidence="3" id="KW-0539">Nucleus</keyword>
<evidence type="ECO:0000313" key="6">
    <source>
        <dbReference type="EMBL" id="RCK62639.1"/>
    </source>
</evidence>
<dbReference type="GO" id="GO:0005634">
    <property type="term" value="C:nucleus"/>
    <property type="evidence" value="ECO:0007669"/>
    <property type="project" value="UniProtKB-SubCell"/>
</dbReference>
<accession>A0A367YAJ1</accession>
<keyword evidence="2" id="KW-0156">Chromatin regulator</keyword>
<dbReference type="CDD" id="cd22897">
    <property type="entry name" value="Lge1"/>
    <property type="match status" value="1"/>
</dbReference>
<dbReference type="InterPro" id="IPR021581">
    <property type="entry name" value="Tscrpt_reg_Lge1"/>
</dbReference>
<feature type="compositionally biased region" description="Low complexity" evidence="4">
    <location>
        <begin position="1"/>
        <end position="15"/>
    </location>
</feature>